<dbReference type="GO" id="GO:0009813">
    <property type="term" value="P:flavonoid biosynthetic process"/>
    <property type="evidence" value="ECO:0007669"/>
    <property type="project" value="UniProtKB-KW"/>
</dbReference>
<proteinExistence type="inferred from homology"/>
<dbReference type="Gene3D" id="3.40.50.720">
    <property type="entry name" value="NAD(P)-binding Rossmann-like Domain"/>
    <property type="match status" value="1"/>
</dbReference>
<dbReference type="SUPFAM" id="SSF51735">
    <property type="entry name" value="NAD(P)-binding Rossmann-fold domains"/>
    <property type="match status" value="1"/>
</dbReference>
<name>A0A7S0RBV1_9CHLO</name>
<evidence type="ECO:0000313" key="10">
    <source>
        <dbReference type="EMBL" id="CAD8673137.1"/>
    </source>
</evidence>
<dbReference type="InterPro" id="IPR036291">
    <property type="entry name" value="NAD(P)-bd_dom_sf"/>
</dbReference>
<dbReference type="GO" id="GO:0047890">
    <property type="term" value="F:flavanone 4-reductase activity"/>
    <property type="evidence" value="ECO:0007669"/>
    <property type="project" value="UniProtKB-EC"/>
</dbReference>
<dbReference type="InterPro" id="IPR050425">
    <property type="entry name" value="NAD(P)_dehydrat-like"/>
</dbReference>
<evidence type="ECO:0000256" key="1">
    <source>
        <dbReference type="ARBA" id="ARBA00023002"/>
    </source>
</evidence>
<gene>
    <name evidence="10" type="ORF">POBO1169_LOCUS11637</name>
</gene>
<feature type="domain" description="NAD-dependent epimerase/dehydratase" evidence="9">
    <location>
        <begin position="8"/>
        <end position="255"/>
    </location>
</feature>
<organism evidence="10">
    <name type="scientific">Pyramimonas obovata</name>
    <dbReference type="NCBI Taxonomy" id="1411642"/>
    <lineage>
        <taxon>Eukaryota</taxon>
        <taxon>Viridiplantae</taxon>
        <taxon>Chlorophyta</taxon>
        <taxon>Pyramimonadophyceae</taxon>
        <taxon>Pyramimonadales</taxon>
        <taxon>Pyramimonadaceae</taxon>
        <taxon>Pyramimonas</taxon>
        <taxon>Pyramimonas incertae sedis</taxon>
    </lineage>
</organism>
<dbReference type="InterPro" id="IPR001509">
    <property type="entry name" value="Epimerase_deHydtase"/>
</dbReference>
<dbReference type="AlphaFoldDB" id="A0A7S0RBV1"/>
<comment type="similarity">
    <text evidence="3">Belongs to the NAD(P)-dependent epimerase/dehydratase family. Dihydroflavonol-4-reductase subfamily.</text>
</comment>
<evidence type="ECO:0000256" key="7">
    <source>
        <dbReference type="ARBA" id="ARBA00048870"/>
    </source>
</evidence>
<sequence>MGSTPKKVCVTGASGFIASHIVAQLLQKGYEVHGTVRTLDDESKTQHLRSLPGAESRLKLFATGNLGDPVTGPGSFDQAVSGCYAVCHVACPLAPKGSDEDGETVIYKPALAGTEEILKAVSKAGTVQVFVLTSSMSAVAPQPEPPIKSEEHWSDPDAQKARGNWYGAAKTMQEKLVMAHMKGYEQTRGKEPFRYAAVCPTAVFGPMLQPNINFTMNWVKGLYTGSKDKAPNDSMSFIDVRDTAAHHVACIEQDTAKGRFISVVESCHWNDIMKMLKEIRPTMPAVAPCDGEPVRPTQFDSTKMDSLGVKVLSVREILKSAHDEFVAKGLLTP</sequence>
<evidence type="ECO:0000256" key="6">
    <source>
        <dbReference type="ARBA" id="ARBA00042087"/>
    </source>
</evidence>
<keyword evidence="2" id="KW-0284">Flavonoid biosynthesis</keyword>
<dbReference type="Pfam" id="PF01370">
    <property type="entry name" value="Epimerase"/>
    <property type="match status" value="1"/>
</dbReference>
<dbReference type="EC" id="1.1.1.219" evidence="5"/>
<protein>
    <recommendedName>
        <fullName evidence="6">Flavanone 4-reductase</fullName>
        <ecNumber evidence="5">1.1.1.219</ecNumber>
        <ecNumber evidence="4">1.1.1.234</ecNumber>
    </recommendedName>
</protein>
<evidence type="ECO:0000256" key="5">
    <source>
        <dbReference type="ARBA" id="ARBA00039057"/>
    </source>
</evidence>
<dbReference type="PANTHER" id="PTHR10366:SF564">
    <property type="entry name" value="STEROL-4-ALPHA-CARBOXYLATE 3-DEHYDROGENASE, DECARBOXYLATING"/>
    <property type="match status" value="1"/>
</dbReference>
<evidence type="ECO:0000256" key="8">
    <source>
        <dbReference type="ARBA" id="ARBA00049132"/>
    </source>
</evidence>
<comment type="catalytic activity">
    <reaction evidence="7">
        <text>(2S)-flavan-4-ol + NADP(+) = (2S)-flavanone + NADPH + H(+)</text>
        <dbReference type="Rhea" id="RHEA:11228"/>
        <dbReference type="ChEBI" id="CHEBI:15378"/>
        <dbReference type="ChEBI" id="CHEBI:15605"/>
        <dbReference type="ChEBI" id="CHEBI:15606"/>
        <dbReference type="ChEBI" id="CHEBI:57783"/>
        <dbReference type="ChEBI" id="CHEBI:58349"/>
        <dbReference type="EC" id="1.1.1.234"/>
    </reaction>
</comment>
<reference evidence="10" key="1">
    <citation type="submission" date="2021-01" db="EMBL/GenBank/DDBJ databases">
        <authorList>
            <person name="Corre E."/>
            <person name="Pelletier E."/>
            <person name="Niang G."/>
            <person name="Scheremetjew M."/>
            <person name="Finn R."/>
            <person name="Kale V."/>
            <person name="Holt S."/>
            <person name="Cochrane G."/>
            <person name="Meng A."/>
            <person name="Brown T."/>
            <person name="Cohen L."/>
        </authorList>
    </citation>
    <scope>NUCLEOTIDE SEQUENCE</scope>
    <source>
        <strain evidence="10">CCMP722</strain>
    </source>
</reference>
<dbReference type="FunFam" id="3.40.50.720:FF:000085">
    <property type="entry name" value="Dihydroflavonol reductase"/>
    <property type="match status" value="1"/>
</dbReference>
<dbReference type="EMBL" id="HBFA01022927">
    <property type="protein sequence ID" value="CAD8673137.1"/>
    <property type="molecule type" value="Transcribed_RNA"/>
</dbReference>
<evidence type="ECO:0000256" key="3">
    <source>
        <dbReference type="ARBA" id="ARBA00023445"/>
    </source>
</evidence>
<evidence type="ECO:0000259" key="9">
    <source>
        <dbReference type="Pfam" id="PF01370"/>
    </source>
</evidence>
<accession>A0A7S0RBV1</accession>
<dbReference type="EC" id="1.1.1.234" evidence="4"/>
<comment type="catalytic activity">
    <reaction evidence="8">
        <text>a (2R,3S,4S)-leucoanthocyanidin + NADP(+) = a (2R,3R)-dihydroflavonol + NADPH + H(+)</text>
        <dbReference type="Rhea" id="RHEA:54444"/>
        <dbReference type="ChEBI" id="CHEBI:15378"/>
        <dbReference type="ChEBI" id="CHEBI:57783"/>
        <dbReference type="ChEBI" id="CHEBI:58349"/>
        <dbReference type="ChEBI" id="CHEBI:138176"/>
        <dbReference type="ChEBI" id="CHEBI:138188"/>
        <dbReference type="EC" id="1.1.1.219"/>
    </reaction>
</comment>
<dbReference type="PANTHER" id="PTHR10366">
    <property type="entry name" value="NAD DEPENDENT EPIMERASE/DEHYDRATASE"/>
    <property type="match status" value="1"/>
</dbReference>
<dbReference type="GO" id="GO:0045552">
    <property type="term" value="F:dihydroflavanol 4-reductase activity"/>
    <property type="evidence" value="ECO:0007669"/>
    <property type="project" value="UniProtKB-EC"/>
</dbReference>
<evidence type="ECO:0000256" key="2">
    <source>
        <dbReference type="ARBA" id="ARBA00023241"/>
    </source>
</evidence>
<keyword evidence="1" id="KW-0560">Oxidoreductase</keyword>
<evidence type="ECO:0000256" key="4">
    <source>
        <dbReference type="ARBA" id="ARBA00039055"/>
    </source>
</evidence>